<sequence>MNKVAKNALVVILSSVLSQLLVFFIASIVGKRLDAAAFGELTTVQAMMTYFTLLVGFGLQTYGTREIAKDKKRINRVVGEILAFRIVIFIVSFVVIVVVALCIWKFNHDKVLATLLILYGLTLLPSAISIDWVYSGIQKMEYNSVYNIFKSGVPFILVYIFLKTKNQLYYVPIFTIIALVIGSVYQFYGYFFKEKLKISINLDKKTVLGYISFGSPFLISGILAMINGNVDRLVISFFRGRTEAGIYGAGYTIISFLINIVGMIFIPIFPVIITYFNENAKEKLSELMNKTSKILAAFVVPVAFGGIILSREIIILLFGKPYVGAYMSFSILLIYVIILFFRELYGYGLNACNLEKKYVKAVAVSSIINLGLNLILTPRYGMNIAAIITLLSEVINFVMMKYYAKEVIIVSNTKNIVKVLFPSLLMAAVTIFLKYFNVNIVINIIISAAAYSSFIFITKYITISEIKSIIRKG</sequence>
<keyword evidence="2" id="KW-1003">Cell membrane</keyword>
<evidence type="ECO:0000256" key="3">
    <source>
        <dbReference type="ARBA" id="ARBA00022692"/>
    </source>
</evidence>
<dbReference type="CDD" id="cd13128">
    <property type="entry name" value="MATE_Wzx_like"/>
    <property type="match status" value="1"/>
</dbReference>
<feature type="transmembrane region" description="Helical" evidence="6">
    <location>
        <begin position="442"/>
        <end position="462"/>
    </location>
</feature>
<dbReference type="STRING" id="1121291.SAMN02745134_01176"/>
<proteinExistence type="predicted"/>
<feature type="transmembrane region" description="Helical" evidence="6">
    <location>
        <begin position="82"/>
        <end position="106"/>
    </location>
</feature>
<feature type="transmembrane region" description="Helical" evidence="6">
    <location>
        <begin position="168"/>
        <end position="187"/>
    </location>
</feature>
<dbReference type="PANTHER" id="PTHR30250">
    <property type="entry name" value="PST FAMILY PREDICTED COLANIC ACID TRANSPORTER"/>
    <property type="match status" value="1"/>
</dbReference>
<dbReference type="EMBL" id="FWXH01000003">
    <property type="protein sequence ID" value="SMC21027.1"/>
    <property type="molecule type" value="Genomic_DNA"/>
</dbReference>
<keyword evidence="8" id="KW-1185">Reference proteome</keyword>
<feature type="transmembrane region" description="Helical" evidence="6">
    <location>
        <begin position="416"/>
        <end position="436"/>
    </location>
</feature>
<evidence type="ECO:0000256" key="1">
    <source>
        <dbReference type="ARBA" id="ARBA00004651"/>
    </source>
</evidence>
<dbReference type="InterPro" id="IPR050833">
    <property type="entry name" value="Poly_Biosynth_Transport"/>
</dbReference>
<feature type="transmembrane region" description="Helical" evidence="6">
    <location>
        <begin position="41"/>
        <end position="62"/>
    </location>
</feature>
<feature type="transmembrane region" description="Helical" evidence="6">
    <location>
        <begin position="246"/>
        <end position="273"/>
    </location>
</feature>
<evidence type="ECO:0000256" key="5">
    <source>
        <dbReference type="ARBA" id="ARBA00023136"/>
    </source>
</evidence>
<gene>
    <name evidence="7" type="ORF">SAMN02745134_01176</name>
</gene>
<feature type="transmembrane region" description="Helical" evidence="6">
    <location>
        <begin position="207"/>
        <end position="226"/>
    </location>
</feature>
<feature type="transmembrane region" description="Helical" evidence="6">
    <location>
        <begin position="7"/>
        <end position="29"/>
    </location>
</feature>
<name>A0A1W1XAY7_9CLOT</name>
<dbReference type="OrthoDB" id="9815702at2"/>
<feature type="transmembrane region" description="Helical" evidence="6">
    <location>
        <begin position="112"/>
        <end position="133"/>
    </location>
</feature>
<feature type="transmembrane region" description="Helical" evidence="6">
    <location>
        <begin position="294"/>
        <end position="319"/>
    </location>
</feature>
<feature type="transmembrane region" description="Helical" evidence="6">
    <location>
        <begin position="325"/>
        <end position="345"/>
    </location>
</feature>
<keyword evidence="5 6" id="KW-0472">Membrane</keyword>
<dbReference type="GO" id="GO:0005886">
    <property type="term" value="C:plasma membrane"/>
    <property type="evidence" value="ECO:0007669"/>
    <property type="project" value="UniProtKB-SubCell"/>
</dbReference>
<evidence type="ECO:0000313" key="8">
    <source>
        <dbReference type="Proteomes" id="UP000192468"/>
    </source>
</evidence>
<dbReference type="InterPro" id="IPR002797">
    <property type="entry name" value="Polysacc_synth"/>
</dbReference>
<reference evidence="7 8" key="1">
    <citation type="submission" date="2017-04" db="EMBL/GenBank/DDBJ databases">
        <authorList>
            <person name="Afonso C.L."/>
            <person name="Miller P.J."/>
            <person name="Scott M.A."/>
            <person name="Spackman E."/>
            <person name="Goraichik I."/>
            <person name="Dimitrov K.M."/>
            <person name="Suarez D.L."/>
            <person name="Swayne D.E."/>
        </authorList>
    </citation>
    <scope>NUCLEOTIDE SEQUENCE [LARGE SCALE GENOMIC DNA]</scope>
    <source>
        <strain evidence="7 8">DSM 12555</strain>
    </source>
</reference>
<evidence type="ECO:0000256" key="2">
    <source>
        <dbReference type="ARBA" id="ARBA00022475"/>
    </source>
</evidence>
<evidence type="ECO:0000256" key="6">
    <source>
        <dbReference type="SAM" id="Phobius"/>
    </source>
</evidence>
<dbReference type="Pfam" id="PF01943">
    <property type="entry name" value="Polysacc_synt"/>
    <property type="match status" value="1"/>
</dbReference>
<evidence type="ECO:0000313" key="7">
    <source>
        <dbReference type="EMBL" id="SMC21027.1"/>
    </source>
</evidence>
<keyword evidence="3 6" id="KW-0812">Transmembrane</keyword>
<feature type="transmembrane region" description="Helical" evidence="6">
    <location>
        <begin position="145"/>
        <end position="162"/>
    </location>
</feature>
<dbReference type="PANTHER" id="PTHR30250:SF11">
    <property type="entry name" value="O-ANTIGEN TRANSPORTER-RELATED"/>
    <property type="match status" value="1"/>
</dbReference>
<accession>A0A1W1XAY7</accession>
<organism evidence="7 8">
    <name type="scientific">Clostridium acidisoli DSM 12555</name>
    <dbReference type="NCBI Taxonomy" id="1121291"/>
    <lineage>
        <taxon>Bacteria</taxon>
        <taxon>Bacillati</taxon>
        <taxon>Bacillota</taxon>
        <taxon>Clostridia</taxon>
        <taxon>Eubacteriales</taxon>
        <taxon>Clostridiaceae</taxon>
        <taxon>Clostridium</taxon>
    </lineage>
</organism>
<comment type="subcellular location">
    <subcellularLocation>
        <location evidence="1">Cell membrane</location>
        <topology evidence="1">Multi-pass membrane protein</topology>
    </subcellularLocation>
</comment>
<feature type="transmembrane region" description="Helical" evidence="6">
    <location>
        <begin position="382"/>
        <end position="404"/>
    </location>
</feature>
<protein>
    <submittedName>
        <fullName evidence="7">Membrane protein involved in the export of O-antigen and teichoic acid</fullName>
    </submittedName>
</protein>
<dbReference type="AlphaFoldDB" id="A0A1W1XAY7"/>
<dbReference type="Proteomes" id="UP000192468">
    <property type="component" value="Unassembled WGS sequence"/>
</dbReference>
<feature type="transmembrane region" description="Helical" evidence="6">
    <location>
        <begin position="357"/>
        <end position="376"/>
    </location>
</feature>
<keyword evidence="4 6" id="KW-1133">Transmembrane helix</keyword>
<evidence type="ECO:0000256" key="4">
    <source>
        <dbReference type="ARBA" id="ARBA00022989"/>
    </source>
</evidence>
<dbReference type="RefSeq" id="WP_084114622.1">
    <property type="nucleotide sequence ID" value="NZ_FWXH01000003.1"/>
</dbReference>